<sequence length="450" mass="49360">MHGYKQVNKEDILDGYDYAAWHCQRHVWPSIDAFLTAPVLADGIHSIDCAGLPLDLLFHGSPLDISGCVVVPVFFSGAVTTRRGTHPPFFSGLGIAKTRRMPAICVADPSLALDCTLGLAWYAGNALQPIQTALAAVLQGLAIRSGRELLLIGGSGGGFAALYYGHVLGSQASVLTWNPQIDWLEYEETAVRHYLAVAYPDLPLPSEKGPAFRLAASNALQSLEVVHSLLPIAEQAGVAVPRRLVYLQNASDWHVARHAAPFMEAVEYSDLGDGFHMSLSREGFIWFGNWGKGHEAAPRDLVEFVLQRMLDFDMPPAALISEISGGEMACYIDAKDAPRDLRQAIFSTTVKATTTGETLHAQVHLDPVPERQGRLSYAFYLFSGEERIATRWYENENSFVHAEVLDKPVTRVMAFVRDGFGRQLSIQETREIARMAALPVARDCLGSSFH</sequence>
<evidence type="ECO:0000313" key="2">
    <source>
        <dbReference type="Proteomes" id="UP001355056"/>
    </source>
</evidence>
<proteinExistence type="predicted"/>
<comment type="caution">
    <text evidence="1">The sequence shown here is derived from an EMBL/GenBank/DDBJ whole genome shotgun (WGS) entry which is preliminary data.</text>
</comment>
<keyword evidence="2" id="KW-1185">Reference proteome</keyword>
<dbReference type="Proteomes" id="UP001355056">
    <property type="component" value="Unassembled WGS sequence"/>
</dbReference>
<gene>
    <name evidence="1" type="ORF">SNE34_09040</name>
</gene>
<dbReference type="EMBL" id="JAXGFP010000004">
    <property type="protein sequence ID" value="MEG3184154.1"/>
    <property type="molecule type" value="Genomic_DNA"/>
</dbReference>
<organism evidence="1 2">
    <name type="scientific">Novilysobacter erysipheiresistens</name>
    <dbReference type="NCBI Taxonomy" id="1749332"/>
    <lineage>
        <taxon>Bacteria</taxon>
        <taxon>Pseudomonadati</taxon>
        <taxon>Pseudomonadota</taxon>
        <taxon>Gammaproteobacteria</taxon>
        <taxon>Lysobacterales</taxon>
        <taxon>Lysobacteraceae</taxon>
        <taxon>Novilysobacter</taxon>
    </lineage>
</organism>
<protein>
    <submittedName>
        <fullName evidence="1">Uncharacterized protein</fullName>
    </submittedName>
</protein>
<name>A0ABU7YYY4_9GAMM</name>
<accession>A0ABU7YYY4</accession>
<dbReference type="RefSeq" id="WP_332616657.1">
    <property type="nucleotide sequence ID" value="NZ_JAXGFP010000004.1"/>
</dbReference>
<reference evidence="1 2" key="1">
    <citation type="journal article" date="2016" name="Int. J. Syst. Evol. Microbiol.">
        <title>Lysobacter erysipheiresistens sp. nov., an antagonist of powdery mildew, isolated from tobacco-cultivated soil.</title>
        <authorList>
            <person name="Xie B."/>
            <person name="Li T."/>
            <person name="Lin X."/>
            <person name="Wang C.J."/>
            <person name="Chen Y.J."/>
            <person name="Liu W.J."/>
            <person name="Zhao Z.W."/>
        </authorList>
    </citation>
    <scope>NUCLEOTIDE SEQUENCE [LARGE SCALE GENOMIC DNA]</scope>
    <source>
        <strain evidence="1 2">RS-LYSO-3</strain>
    </source>
</reference>
<evidence type="ECO:0000313" key="1">
    <source>
        <dbReference type="EMBL" id="MEG3184154.1"/>
    </source>
</evidence>